<evidence type="ECO:0000313" key="2">
    <source>
        <dbReference type="EMBL" id="ERJ93403.1"/>
    </source>
</evidence>
<dbReference type="Proteomes" id="UP000016649">
    <property type="component" value="Unassembled WGS sequence"/>
</dbReference>
<feature type="domain" description="Flagellar protein FlgJ N-terminal" evidence="1">
    <location>
        <begin position="117"/>
        <end position="164"/>
    </location>
</feature>
<gene>
    <name evidence="2" type="ORF">HMPREF9193_01079</name>
</gene>
<reference evidence="2 3" key="1">
    <citation type="submission" date="2013-08" db="EMBL/GenBank/DDBJ databases">
        <authorList>
            <person name="Weinstock G."/>
            <person name="Sodergren E."/>
            <person name="Wylie T."/>
            <person name="Fulton L."/>
            <person name="Fulton R."/>
            <person name="Fronick C."/>
            <person name="O'Laughlin M."/>
            <person name="Godfrey J."/>
            <person name="Miner T."/>
            <person name="Herter B."/>
            <person name="Appelbaum E."/>
            <person name="Cordes M."/>
            <person name="Lek S."/>
            <person name="Wollam A."/>
            <person name="Pepin K.H."/>
            <person name="Palsikar V.B."/>
            <person name="Mitreva M."/>
            <person name="Wilson R.K."/>
        </authorList>
    </citation>
    <scope>NUCLEOTIDE SEQUENCE [LARGE SCALE GENOMIC DNA]</scope>
    <source>
        <strain evidence="2 3">ATCC 700332</strain>
    </source>
</reference>
<accession>A0ABN0NZI6</accession>
<comment type="caution">
    <text evidence="2">The sequence shown here is derived from an EMBL/GenBank/DDBJ whole genome shotgun (WGS) entry which is preliminary data.</text>
</comment>
<protein>
    <recommendedName>
        <fullName evidence="1">Flagellar protein FlgJ N-terminal domain-containing protein</fullName>
    </recommendedName>
</protein>
<dbReference type="EMBL" id="AWVH01000026">
    <property type="protein sequence ID" value="ERJ93403.1"/>
    <property type="molecule type" value="Genomic_DNA"/>
</dbReference>
<dbReference type="Pfam" id="PF10135">
    <property type="entry name" value="Rod-binding"/>
    <property type="match status" value="1"/>
</dbReference>
<dbReference type="InterPro" id="IPR019301">
    <property type="entry name" value="Flagellar_prot_FlgJ_N"/>
</dbReference>
<dbReference type="RefSeq" id="WP_021687290.1">
    <property type="nucleotide sequence ID" value="NZ_KI260564.1"/>
</dbReference>
<evidence type="ECO:0000313" key="3">
    <source>
        <dbReference type="Proteomes" id="UP000016649"/>
    </source>
</evidence>
<name>A0ABN0NZI6_TRELE</name>
<evidence type="ECO:0000259" key="1">
    <source>
        <dbReference type="Pfam" id="PF10135"/>
    </source>
</evidence>
<organism evidence="2 3">
    <name type="scientific">Treponema lecithinolyticum ATCC 700332</name>
    <dbReference type="NCBI Taxonomy" id="1321815"/>
    <lineage>
        <taxon>Bacteria</taxon>
        <taxon>Pseudomonadati</taxon>
        <taxon>Spirochaetota</taxon>
        <taxon>Spirochaetia</taxon>
        <taxon>Spirochaetales</taxon>
        <taxon>Treponemataceae</taxon>
        <taxon>Treponema</taxon>
    </lineage>
</organism>
<sequence>MTGINGIAATGMNISAAADVTLKNARLLPSMLSDKLNAAGNLSAAGKLNGDYTSGFEKAFSHKSDTKALPQGAAHNTSSASVRVPTAAENQTIDKTSVLYEKALELESYFIKIMLSSMRGTLSGTSAYGTEKSYAQKMYEDMMFDELAVSVTKNAGFGLADQVYLELTSKTQTEKSE</sequence>
<proteinExistence type="predicted"/>
<keyword evidence="3" id="KW-1185">Reference proteome</keyword>